<reference evidence="1 3" key="1">
    <citation type="submission" date="2017-07" db="EMBL/GenBank/DDBJ databases">
        <title>Isolation and development of strain Bacillus megaterium SR7 for enhanced growth and metabolite production under supercritical carbon dioxide.</title>
        <authorList>
            <person name="Freedman A.J.E."/>
            <person name="Peet K.C."/>
            <person name="Boock J.T."/>
            <person name="Penn K."/>
            <person name="Prather K.L.J."/>
            <person name="Thompson J.R."/>
        </authorList>
    </citation>
    <scope>NUCLEOTIDE SEQUENCE [LARGE SCALE GENOMIC DNA]</scope>
    <source>
        <strain evidence="1 3">SR7</strain>
    </source>
</reference>
<dbReference type="EMBL" id="CP022674">
    <property type="protein sequence ID" value="AXI27495.1"/>
    <property type="molecule type" value="Genomic_DNA"/>
</dbReference>
<accession>A0AA86LR11</accession>
<dbReference type="AlphaFoldDB" id="A0AA86LR11"/>
<proteinExistence type="predicted"/>
<evidence type="ECO:0000313" key="2">
    <source>
        <dbReference type="EMBL" id="AXI32673.1"/>
    </source>
</evidence>
<evidence type="ECO:0000313" key="3">
    <source>
        <dbReference type="Proteomes" id="UP000253834"/>
    </source>
</evidence>
<dbReference type="EMBL" id="CP022674">
    <property type="protein sequence ID" value="AXI32673.1"/>
    <property type="molecule type" value="Genomic_DNA"/>
</dbReference>
<gene>
    <name evidence="1" type="ORF">CIB87_00100</name>
    <name evidence="2" type="ORF">CIB87_28200</name>
</gene>
<sequence length="205" mass="24278">MNNRDKAITESLKKFRVLNRDQLIKLHFLRNKTPHVVANRVLKRLVDNNLIEADKTTRPYNYFPSPRSIKKDSTKIPHFRAIADFYITLCAYETPTLFEVEFKPLAKGGIEPDVFMKWKGFAFCVEVQRSIYSKKQMENKKKLYMDYKDSDEWKHHSKRFPAIWIITDKYYDVDFKPLYAVQTKGVDGIFKYLTPQKPVNVSKTL</sequence>
<evidence type="ECO:0000313" key="1">
    <source>
        <dbReference type="EMBL" id="AXI27495.1"/>
    </source>
</evidence>
<organism evidence="1 3">
    <name type="scientific">Priestia megaterium</name>
    <name type="common">Bacillus megaterium</name>
    <dbReference type="NCBI Taxonomy" id="1404"/>
    <lineage>
        <taxon>Bacteria</taxon>
        <taxon>Bacillati</taxon>
        <taxon>Bacillota</taxon>
        <taxon>Bacilli</taxon>
        <taxon>Bacillales</taxon>
        <taxon>Bacillaceae</taxon>
        <taxon>Priestia</taxon>
    </lineage>
</organism>
<name>A0AA86LR11_PRIMG</name>
<dbReference type="Proteomes" id="UP000253834">
    <property type="component" value="Chromosome"/>
</dbReference>
<protein>
    <submittedName>
        <fullName evidence="1">Uncharacterized protein</fullName>
    </submittedName>
</protein>